<dbReference type="PANTHER" id="PTHR10916">
    <property type="entry name" value="60S RIBOSOMAL PROTEIN L35/50S RIBOSOMAL PROTEIN L29"/>
    <property type="match status" value="1"/>
</dbReference>
<dbReference type="HAMAP" id="MF_00374">
    <property type="entry name" value="Ribosomal_uL29"/>
    <property type="match status" value="1"/>
</dbReference>
<evidence type="ECO:0000256" key="4">
    <source>
        <dbReference type="ARBA" id="ARBA00035204"/>
    </source>
</evidence>
<dbReference type="GeneID" id="66304538"/>
<dbReference type="InterPro" id="IPR036049">
    <property type="entry name" value="Ribosomal_uL29_sf"/>
</dbReference>
<proteinExistence type="inferred from homology"/>
<evidence type="ECO:0000256" key="3">
    <source>
        <dbReference type="ARBA" id="ARBA00023274"/>
    </source>
</evidence>
<dbReference type="RefSeq" id="WP_157992558.1">
    <property type="nucleotide sequence ID" value="NZ_LR217713.1"/>
</dbReference>
<dbReference type="NCBIfam" id="TIGR00012">
    <property type="entry name" value="L29"/>
    <property type="match status" value="1"/>
</dbReference>
<dbReference type="EMBL" id="LR217713">
    <property type="protein sequence ID" value="VFP81934.1"/>
    <property type="molecule type" value="Genomic_DNA"/>
</dbReference>
<dbReference type="InterPro" id="IPR001854">
    <property type="entry name" value="Ribosomal_uL29"/>
</dbReference>
<evidence type="ECO:0000256" key="1">
    <source>
        <dbReference type="ARBA" id="ARBA00009254"/>
    </source>
</evidence>
<name>A0A451D8A8_9GAMM</name>
<evidence type="ECO:0000256" key="2">
    <source>
        <dbReference type="ARBA" id="ARBA00022980"/>
    </source>
</evidence>
<evidence type="ECO:0000313" key="6">
    <source>
        <dbReference type="EMBL" id="VFP81934.1"/>
    </source>
</evidence>
<dbReference type="AlphaFoldDB" id="A0A451D8A8"/>
<evidence type="ECO:0000313" key="7">
    <source>
        <dbReference type="Proteomes" id="UP000294441"/>
    </source>
</evidence>
<keyword evidence="2 5" id="KW-0689">Ribosomal protein</keyword>
<dbReference type="Gene3D" id="6.10.140.1970">
    <property type="match status" value="1"/>
</dbReference>
<dbReference type="PANTHER" id="PTHR10916:SF0">
    <property type="entry name" value="LARGE RIBOSOMAL SUBUNIT PROTEIN UL29C"/>
    <property type="match status" value="1"/>
</dbReference>
<organism evidence="6 7">
    <name type="scientific">Candidatus Erwinia haradaeae</name>
    <dbReference type="NCBI Taxonomy" id="1922217"/>
    <lineage>
        <taxon>Bacteria</taxon>
        <taxon>Pseudomonadati</taxon>
        <taxon>Pseudomonadota</taxon>
        <taxon>Gammaproteobacteria</taxon>
        <taxon>Enterobacterales</taxon>
        <taxon>Erwiniaceae</taxon>
        <taxon>Erwinia</taxon>
    </lineage>
</organism>
<dbReference type="GO" id="GO:0006412">
    <property type="term" value="P:translation"/>
    <property type="evidence" value="ECO:0007669"/>
    <property type="project" value="UniProtKB-UniRule"/>
</dbReference>
<dbReference type="OrthoDB" id="9815192at2"/>
<sequence>MREMKVCTKSAEELNSQLLKLLQEQFHLRMQARSNQCKKTHIFKQVRRKIARIKTLLTEKAGA</sequence>
<dbReference type="GO" id="GO:0022625">
    <property type="term" value="C:cytosolic large ribosomal subunit"/>
    <property type="evidence" value="ECO:0007669"/>
    <property type="project" value="TreeGrafter"/>
</dbReference>
<dbReference type="GO" id="GO:0003735">
    <property type="term" value="F:structural constituent of ribosome"/>
    <property type="evidence" value="ECO:0007669"/>
    <property type="project" value="InterPro"/>
</dbReference>
<dbReference type="InterPro" id="IPR050063">
    <property type="entry name" value="Ribosomal_protein_uL29"/>
</dbReference>
<dbReference type="SUPFAM" id="SSF46561">
    <property type="entry name" value="Ribosomal protein L29 (L29p)"/>
    <property type="match status" value="1"/>
</dbReference>
<dbReference type="Pfam" id="PF00831">
    <property type="entry name" value="Ribosomal_L29"/>
    <property type="match status" value="1"/>
</dbReference>
<dbReference type="CDD" id="cd00427">
    <property type="entry name" value="Ribosomal_L29_HIP"/>
    <property type="match status" value="1"/>
</dbReference>
<comment type="similarity">
    <text evidence="1 5">Belongs to the universal ribosomal protein uL29 family.</text>
</comment>
<gene>
    <name evidence="5 6" type="primary">rpmC</name>
    <name evidence="6" type="ORF">ERCICURV3402_260</name>
</gene>
<evidence type="ECO:0000256" key="5">
    <source>
        <dbReference type="HAMAP-Rule" id="MF_00374"/>
    </source>
</evidence>
<dbReference type="Proteomes" id="UP000294441">
    <property type="component" value="Chromosome 1"/>
</dbReference>
<reference evidence="6 7" key="1">
    <citation type="submission" date="2019-02" db="EMBL/GenBank/DDBJ databases">
        <authorList>
            <person name="Manzano-Marin A."/>
            <person name="Manzano-Marin A."/>
        </authorList>
    </citation>
    <scope>NUCLEOTIDE SEQUENCE [LARGE SCALE GENOMIC DNA]</scope>
    <source>
        <strain evidence="6 7">ErCicurvipes</strain>
    </source>
</reference>
<keyword evidence="3 5" id="KW-0687">Ribonucleoprotein</keyword>
<protein>
    <recommendedName>
        <fullName evidence="4 5">Large ribosomal subunit protein uL29</fullName>
    </recommendedName>
</protein>
<accession>A0A451D8A8</accession>